<dbReference type="SMART" id="SM00320">
    <property type="entry name" value="WD40"/>
    <property type="match status" value="5"/>
</dbReference>
<dbReference type="Pfam" id="PF00400">
    <property type="entry name" value="WD40"/>
    <property type="match status" value="3"/>
</dbReference>
<evidence type="ECO:0000256" key="2">
    <source>
        <dbReference type="ARBA" id="ARBA00022737"/>
    </source>
</evidence>
<dbReference type="Gene3D" id="2.130.10.10">
    <property type="entry name" value="YVTN repeat-like/Quinoprotein amine dehydrogenase"/>
    <property type="match status" value="2"/>
</dbReference>
<evidence type="ECO:0000256" key="3">
    <source>
        <dbReference type="ARBA" id="ARBA00022942"/>
    </source>
</evidence>
<organism evidence="6">
    <name type="scientific">Phallusia mammillata</name>
    <dbReference type="NCBI Taxonomy" id="59560"/>
    <lineage>
        <taxon>Eukaryota</taxon>
        <taxon>Metazoa</taxon>
        <taxon>Chordata</taxon>
        <taxon>Tunicata</taxon>
        <taxon>Ascidiacea</taxon>
        <taxon>Phlebobranchia</taxon>
        <taxon>Ascidiidae</taxon>
        <taxon>Phallusia</taxon>
    </lineage>
</organism>
<evidence type="ECO:0000313" key="6">
    <source>
        <dbReference type="EMBL" id="CAB3264620.1"/>
    </source>
</evidence>
<sequence length="415" mass="45509">MSIPNVTRNPFMVLQSNWDEVLWQNNGKAWVYLKHPVNATVHGDITNVDGQSNIRVAEGFKVETMEKHSITLSFPQYCLTINFIAPVAVFSNIHKNNIGAMDVSIGGGLGVSASRDETLVIWDTKSGSVRRKLEGHFGEVECCNFFPSGVVVISGGMDTQMKIWSAEDGTCARTISGVHKRPIRCIAIVDKGRNIISCSADGTVRLWDCGSASEIACLVKDREEINCCSITTITKDLPKEFLCEIEDTDSRSELEVGTENKLLIIGCENGNIEGYHVGCRKQLFSLQLQNPVNCCCFVNDRLVAAGCQNGTIHIIDLHETSAPILTDSSTESHVLSMHPSNICKDQPSFWVGFANGRCALMKVVASDKRSQSLKIVHELTGPDCDAVYEVTEANDGFVYTACRDGSVRKYKCPSS</sequence>
<keyword evidence="3" id="KW-0647">Proteasome</keyword>
<protein>
    <submittedName>
        <fullName evidence="6">Proteasomal ATPase-associated factor 1-like</fullName>
    </submittedName>
</protein>
<gene>
    <name evidence="6" type="primary">Paaf1</name>
</gene>
<evidence type="ECO:0000256" key="4">
    <source>
        <dbReference type="ARBA" id="ARBA00038321"/>
    </source>
</evidence>
<keyword evidence="2" id="KW-0677">Repeat</keyword>
<dbReference type="AlphaFoldDB" id="A0A6F9DNL0"/>
<evidence type="ECO:0000256" key="5">
    <source>
        <dbReference type="PROSITE-ProRule" id="PRU00221"/>
    </source>
</evidence>
<reference evidence="6" key="1">
    <citation type="submission" date="2020-04" db="EMBL/GenBank/DDBJ databases">
        <authorList>
            <person name="Neveu A P."/>
        </authorList>
    </citation>
    <scope>NUCLEOTIDE SEQUENCE</scope>
    <source>
        <tissue evidence="6">Whole embryo</tissue>
    </source>
</reference>
<dbReference type="PRINTS" id="PR00320">
    <property type="entry name" value="GPROTEINBRPT"/>
</dbReference>
<dbReference type="PROSITE" id="PS50294">
    <property type="entry name" value="WD_REPEATS_REGION"/>
    <property type="match status" value="2"/>
</dbReference>
<dbReference type="EMBL" id="LR788758">
    <property type="protein sequence ID" value="CAB3264620.1"/>
    <property type="molecule type" value="mRNA"/>
</dbReference>
<dbReference type="InterPro" id="IPR015943">
    <property type="entry name" value="WD40/YVTN_repeat-like_dom_sf"/>
</dbReference>
<dbReference type="PROSITE" id="PS50082">
    <property type="entry name" value="WD_REPEATS_2"/>
    <property type="match status" value="3"/>
</dbReference>
<dbReference type="InterPro" id="IPR051179">
    <property type="entry name" value="WD_repeat_multifunction"/>
</dbReference>
<feature type="repeat" description="WD" evidence="5">
    <location>
        <begin position="133"/>
        <end position="174"/>
    </location>
</feature>
<dbReference type="InterPro" id="IPR020472">
    <property type="entry name" value="WD40_PAC1"/>
</dbReference>
<dbReference type="SUPFAM" id="SSF50978">
    <property type="entry name" value="WD40 repeat-like"/>
    <property type="match status" value="1"/>
</dbReference>
<evidence type="ECO:0000256" key="1">
    <source>
        <dbReference type="ARBA" id="ARBA00022574"/>
    </source>
</evidence>
<name>A0A6F9DNL0_9ASCI</name>
<feature type="repeat" description="WD" evidence="5">
    <location>
        <begin position="91"/>
        <end position="132"/>
    </location>
</feature>
<accession>A0A6F9DNL0</accession>
<dbReference type="InterPro" id="IPR001680">
    <property type="entry name" value="WD40_rpt"/>
</dbReference>
<dbReference type="PANTHER" id="PTHR19857:SF19">
    <property type="entry name" value="26S PROTEASOME REGULATORY SUBUNIT RPN14"/>
    <property type="match status" value="1"/>
</dbReference>
<feature type="repeat" description="WD" evidence="5">
    <location>
        <begin position="176"/>
        <end position="208"/>
    </location>
</feature>
<comment type="similarity">
    <text evidence="4">Belongs to the WD repeat PAAF1/RPN14 family.</text>
</comment>
<proteinExistence type="evidence at transcript level"/>
<dbReference type="GO" id="GO:0000502">
    <property type="term" value="C:proteasome complex"/>
    <property type="evidence" value="ECO:0007669"/>
    <property type="project" value="UniProtKB-KW"/>
</dbReference>
<dbReference type="PANTHER" id="PTHR19857">
    <property type="entry name" value="MITOCHONDRIAL DIVISION PROTEIN 1-RELATED"/>
    <property type="match status" value="1"/>
</dbReference>
<keyword evidence="1 5" id="KW-0853">WD repeat</keyword>
<dbReference type="InterPro" id="IPR036322">
    <property type="entry name" value="WD40_repeat_dom_sf"/>
</dbReference>